<proteinExistence type="predicted"/>
<dbReference type="Pfam" id="PF07992">
    <property type="entry name" value="Pyr_redox_2"/>
    <property type="match status" value="1"/>
</dbReference>
<dbReference type="RefSeq" id="WP_097191099.1">
    <property type="nucleotide sequence ID" value="NZ_OCSU01000004.1"/>
</dbReference>
<evidence type="ECO:0000256" key="2">
    <source>
        <dbReference type="ARBA" id="ARBA00022630"/>
    </source>
</evidence>
<dbReference type="AlphaFoldDB" id="A0A7Z7N794"/>
<dbReference type="InterPro" id="IPR036188">
    <property type="entry name" value="FAD/NAD-bd_sf"/>
</dbReference>
<evidence type="ECO:0000256" key="4">
    <source>
        <dbReference type="ARBA" id="ARBA00023002"/>
    </source>
</evidence>
<dbReference type="SUPFAM" id="SSF51905">
    <property type="entry name" value="FAD/NAD(P)-binding domain"/>
    <property type="match status" value="1"/>
</dbReference>
<dbReference type="GO" id="GO:0016651">
    <property type="term" value="F:oxidoreductase activity, acting on NAD(P)H"/>
    <property type="evidence" value="ECO:0007669"/>
    <property type="project" value="TreeGrafter"/>
</dbReference>
<gene>
    <name evidence="7" type="ORF">SAMN05446927_8386</name>
</gene>
<evidence type="ECO:0000313" key="7">
    <source>
        <dbReference type="EMBL" id="SOE91459.1"/>
    </source>
</evidence>
<dbReference type="Pfam" id="PF14759">
    <property type="entry name" value="Reductase_C"/>
    <property type="match status" value="1"/>
</dbReference>
<sequence length="393" mass="41917">MTNSVLIVGASVAGVGAANELRRGGFCGAITLLDSQPHLPYDRPPLSKAGLMNPSASGFHFHDEDYYARADIALRLGVAVRSFDPTSRTATLEDGEKLGADVVILATGARARPFPQREGTGKIHLLRDFDDAVTLRADLSPGMRLAIIGGGFIGAEVASSAVDLGVNVVLIEAGGQPFERLLGAKIAQRLAALHGERGITLKCGKAVTRIETVASGLRNLTLSDGEVVEAELILAGLGSLPNVEWLESSGLVLDNGVVCDEHGNSSHSGVYAAGDVAAWLDVRTGVHERHEHWTAAREQGRIVAQRILGTHDSSWSEFLPYFWSDFHGKRIQMLGSTKGATAVEYVFEDHLKNAFIAEYRSGDKLIGVVGCNAAARTMRYASQLTEATTRPPV</sequence>
<evidence type="ECO:0000256" key="1">
    <source>
        <dbReference type="ARBA" id="ARBA00001974"/>
    </source>
</evidence>
<dbReference type="PANTHER" id="PTHR43557">
    <property type="entry name" value="APOPTOSIS-INDUCING FACTOR 1"/>
    <property type="match status" value="1"/>
</dbReference>
<evidence type="ECO:0000259" key="6">
    <source>
        <dbReference type="Pfam" id="PF14759"/>
    </source>
</evidence>
<dbReference type="PRINTS" id="PR00368">
    <property type="entry name" value="FADPNR"/>
</dbReference>
<comment type="caution">
    <text evidence="7">The sequence shown here is derived from an EMBL/GenBank/DDBJ whole genome shotgun (WGS) entry which is preliminary data.</text>
</comment>
<dbReference type="Proteomes" id="UP000219522">
    <property type="component" value="Unassembled WGS sequence"/>
</dbReference>
<evidence type="ECO:0000256" key="3">
    <source>
        <dbReference type="ARBA" id="ARBA00022827"/>
    </source>
</evidence>
<accession>A0A7Z7N794</accession>
<dbReference type="InterPro" id="IPR023753">
    <property type="entry name" value="FAD/NAD-binding_dom"/>
</dbReference>
<protein>
    <submittedName>
        <fullName evidence="7">NADPH-dependent 2,4-dienoyl-CoA reductase, sulfur reductase</fullName>
    </submittedName>
</protein>
<reference evidence="7 8" key="1">
    <citation type="submission" date="2017-09" db="EMBL/GenBank/DDBJ databases">
        <authorList>
            <person name="Varghese N."/>
            <person name="Submissions S."/>
        </authorList>
    </citation>
    <scope>NUCLEOTIDE SEQUENCE [LARGE SCALE GENOMIC DNA]</scope>
    <source>
        <strain evidence="7 8">OK806</strain>
    </source>
</reference>
<feature type="domain" description="Reductase C-terminal" evidence="6">
    <location>
        <begin position="321"/>
        <end position="390"/>
    </location>
</feature>
<evidence type="ECO:0000259" key="5">
    <source>
        <dbReference type="Pfam" id="PF07992"/>
    </source>
</evidence>
<keyword evidence="4" id="KW-0560">Oxidoreductase</keyword>
<feature type="domain" description="FAD/NAD(P)-binding" evidence="5">
    <location>
        <begin position="4"/>
        <end position="300"/>
    </location>
</feature>
<dbReference type="SUPFAM" id="SSF55424">
    <property type="entry name" value="FAD/NAD-linked reductases, dimerisation (C-terminal) domain"/>
    <property type="match status" value="1"/>
</dbReference>
<organism evidence="7 8">
    <name type="scientific">Caballeronia arationis</name>
    <dbReference type="NCBI Taxonomy" id="1777142"/>
    <lineage>
        <taxon>Bacteria</taxon>
        <taxon>Pseudomonadati</taxon>
        <taxon>Pseudomonadota</taxon>
        <taxon>Betaproteobacteria</taxon>
        <taxon>Burkholderiales</taxon>
        <taxon>Burkholderiaceae</taxon>
        <taxon>Caballeronia</taxon>
    </lineage>
</organism>
<dbReference type="Gene3D" id="3.50.50.60">
    <property type="entry name" value="FAD/NAD(P)-binding domain"/>
    <property type="match status" value="2"/>
</dbReference>
<dbReference type="EMBL" id="OCSU01000004">
    <property type="protein sequence ID" value="SOE91459.1"/>
    <property type="molecule type" value="Genomic_DNA"/>
</dbReference>
<name>A0A7Z7N794_9BURK</name>
<dbReference type="PANTHER" id="PTHR43557:SF2">
    <property type="entry name" value="RIESKE DOMAIN-CONTAINING PROTEIN-RELATED"/>
    <property type="match status" value="1"/>
</dbReference>
<keyword evidence="8" id="KW-1185">Reference proteome</keyword>
<keyword evidence="2" id="KW-0285">Flavoprotein</keyword>
<comment type="cofactor">
    <cofactor evidence="1">
        <name>FAD</name>
        <dbReference type="ChEBI" id="CHEBI:57692"/>
    </cofactor>
</comment>
<dbReference type="InterPro" id="IPR050446">
    <property type="entry name" value="FAD-oxidoreductase/Apoptosis"/>
</dbReference>
<evidence type="ECO:0000313" key="8">
    <source>
        <dbReference type="Proteomes" id="UP000219522"/>
    </source>
</evidence>
<dbReference type="PRINTS" id="PR00411">
    <property type="entry name" value="PNDRDTASEI"/>
</dbReference>
<dbReference type="GO" id="GO:0005737">
    <property type="term" value="C:cytoplasm"/>
    <property type="evidence" value="ECO:0007669"/>
    <property type="project" value="TreeGrafter"/>
</dbReference>
<keyword evidence="3" id="KW-0274">FAD</keyword>
<dbReference type="Gene3D" id="3.30.390.30">
    <property type="match status" value="1"/>
</dbReference>
<dbReference type="InterPro" id="IPR016156">
    <property type="entry name" value="FAD/NAD-linked_Rdtase_dimer_sf"/>
</dbReference>
<dbReference type="InterPro" id="IPR028202">
    <property type="entry name" value="Reductase_C"/>
</dbReference>